<comment type="caution">
    <text evidence="2">The sequence shown here is derived from an EMBL/GenBank/DDBJ whole genome shotgun (WGS) entry which is preliminary data.</text>
</comment>
<dbReference type="EMBL" id="QXFU01006113">
    <property type="protein sequence ID" value="KAE8961978.1"/>
    <property type="molecule type" value="Genomic_DNA"/>
</dbReference>
<reference evidence="5 7" key="1">
    <citation type="submission" date="2018-09" db="EMBL/GenBank/DDBJ databases">
        <title>Genomic investigation of the strawberry pathogen Phytophthora fragariae indicates pathogenicity is determined by transcriptional variation in three key races.</title>
        <authorList>
            <person name="Adams T.M."/>
            <person name="Armitage A.D."/>
            <person name="Sobczyk M.K."/>
            <person name="Bates H.J."/>
            <person name="Dunwell J.M."/>
            <person name="Nellist C.F."/>
            <person name="Harrison R.J."/>
        </authorList>
    </citation>
    <scope>NUCLEOTIDE SEQUENCE [LARGE SCALE GENOMIC DNA]</scope>
    <source>
        <strain evidence="3 5">SCRP249</strain>
        <strain evidence="2 7">SCRP324</strain>
        <strain evidence="4 6">SCRP333</strain>
    </source>
</reference>
<evidence type="ECO:0000313" key="7">
    <source>
        <dbReference type="Proteomes" id="UP000435112"/>
    </source>
</evidence>
<accession>A0A6A3GZ26</accession>
<dbReference type="Proteomes" id="UP000429607">
    <property type="component" value="Unassembled WGS sequence"/>
</dbReference>
<name>A0A6A3GZ26_9STRA</name>
<evidence type="ECO:0000313" key="4">
    <source>
        <dbReference type="EMBL" id="KAE9321471.1"/>
    </source>
</evidence>
<dbReference type="Proteomes" id="UP000435112">
    <property type="component" value="Unassembled WGS sequence"/>
</dbReference>
<evidence type="ECO:0000313" key="5">
    <source>
        <dbReference type="Proteomes" id="UP000429607"/>
    </source>
</evidence>
<evidence type="ECO:0000313" key="3">
    <source>
        <dbReference type="EMBL" id="KAE9011848.1"/>
    </source>
</evidence>
<protein>
    <recommendedName>
        <fullName evidence="1">NrS-1 polymerase-like helicase domain-containing protein</fullName>
    </recommendedName>
</protein>
<proteinExistence type="predicted"/>
<gene>
    <name evidence="3" type="ORF">PR001_g15806</name>
    <name evidence="2" type="ORF">PR002_g29734</name>
    <name evidence="4" type="ORF">PR003_g17472</name>
</gene>
<dbReference type="InterPro" id="IPR045455">
    <property type="entry name" value="NrS-1_pol-like_helicase"/>
</dbReference>
<evidence type="ECO:0000259" key="1">
    <source>
        <dbReference type="Pfam" id="PF19263"/>
    </source>
</evidence>
<sequence>MASVINDMERATGRFNALNLDKTVILLDEAMDSGNRRMAQIMKNLSTEEKSLIERKGQKSFLASNFINYIVATNNDFSSVIEESDRRYVAMEASDKVCPMMPGAKEYWDRIHDTLLTKEAGLHIFHWLLQRDLSGFDRRQIPTTKYKRELKVKQSNHAVRYLLHRREQWLEVGFTEEVKEGSIETYGKYKEWAAWADPSTSVKGEQVLGSMLNKLGFTLNKGDKISGRTIKRRTFSVALIELHLEPYIIFDETDNEAD</sequence>
<dbReference type="EMBL" id="QXFV01001211">
    <property type="protein sequence ID" value="KAE9011848.1"/>
    <property type="molecule type" value="Genomic_DNA"/>
</dbReference>
<dbReference type="Proteomes" id="UP000434957">
    <property type="component" value="Unassembled WGS sequence"/>
</dbReference>
<organism evidence="2 7">
    <name type="scientific">Phytophthora rubi</name>
    <dbReference type="NCBI Taxonomy" id="129364"/>
    <lineage>
        <taxon>Eukaryota</taxon>
        <taxon>Sar</taxon>
        <taxon>Stramenopiles</taxon>
        <taxon>Oomycota</taxon>
        <taxon>Peronosporomycetes</taxon>
        <taxon>Peronosporales</taxon>
        <taxon>Peronosporaceae</taxon>
        <taxon>Phytophthora</taxon>
    </lineage>
</organism>
<dbReference type="OrthoDB" id="103748at2759"/>
<keyword evidence="6" id="KW-1185">Reference proteome</keyword>
<dbReference type="AlphaFoldDB" id="A0A6A3GZ26"/>
<dbReference type="EMBL" id="QXFT01001338">
    <property type="protein sequence ID" value="KAE9321471.1"/>
    <property type="molecule type" value="Genomic_DNA"/>
</dbReference>
<dbReference type="Pfam" id="PF19263">
    <property type="entry name" value="DUF5906"/>
    <property type="match status" value="1"/>
</dbReference>
<evidence type="ECO:0000313" key="2">
    <source>
        <dbReference type="EMBL" id="KAE8961978.1"/>
    </source>
</evidence>
<evidence type="ECO:0000313" key="6">
    <source>
        <dbReference type="Proteomes" id="UP000434957"/>
    </source>
</evidence>
<feature type="domain" description="NrS-1 polymerase-like helicase" evidence="1">
    <location>
        <begin position="5"/>
        <end position="87"/>
    </location>
</feature>